<protein>
    <submittedName>
        <fullName evidence="4">SCP domain-containing protein</fullName>
    </submittedName>
</protein>
<dbReference type="GO" id="GO:0005576">
    <property type="term" value="C:extracellular region"/>
    <property type="evidence" value="ECO:0007669"/>
    <property type="project" value="UniProtKB-SubCell"/>
</dbReference>
<evidence type="ECO:0000313" key="4">
    <source>
        <dbReference type="EnsemblMetazoa" id="GAUT009822-PA"/>
    </source>
</evidence>
<dbReference type="AlphaFoldDB" id="A0A1A9UMW5"/>
<dbReference type="Proteomes" id="UP000078200">
    <property type="component" value="Unassembled WGS sequence"/>
</dbReference>
<feature type="domain" description="SCP" evidence="3">
    <location>
        <begin position="4"/>
        <end position="162"/>
    </location>
</feature>
<dbReference type="SUPFAM" id="SSF55797">
    <property type="entry name" value="PR-1-like"/>
    <property type="match status" value="1"/>
</dbReference>
<keyword evidence="5" id="KW-1185">Reference proteome</keyword>
<organism evidence="4 5">
    <name type="scientific">Glossina austeni</name>
    <name type="common">Savannah tsetse fly</name>
    <dbReference type="NCBI Taxonomy" id="7395"/>
    <lineage>
        <taxon>Eukaryota</taxon>
        <taxon>Metazoa</taxon>
        <taxon>Ecdysozoa</taxon>
        <taxon>Arthropoda</taxon>
        <taxon>Hexapoda</taxon>
        <taxon>Insecta</taxon>
        <taxon>Pterygota</taxon>
        <taxon>Neoptera</taxon>
        <taxon>Endopterygota</taxon>
        <taxon>Diptera</taxon>
        <taxon>Brachycera</taxon>
        <taxon>Muscomorpha</taxon>
        <taxon>Hippoboscoidea</taxon>
        <taxon>Glossinidae</taxon>
        <taxon>Glossina</taxon>
    </lineage>
</organism>
<accession>A0A1A9UMW5</accession>
<sequence length="353" mass="40730">MTSEVRELIVDYHNRQRSWVAAGKYGMLKTACRMGTMQWDDELALLAEYNVKRCAVKRDKCLKTMRFPSPGQNIGFSTSIEERPLKETVQVVLKKWYRDIENVHPEVIDSYNENMQTLSLVMVNDHNVRVGCAASDYTVYHESEYKLCTLLTCNYATSNKNGAPVYDANCTKSAVKCLSDSKKAILDTKFPNSVEAIQKPLDDHGVGYERSPEGILAAASNFKSNNEIKEYSEHTCSNSSIEGTLVHLEETERRFDEFCRTYRNRLQKCLDLRRFEHTFRDLHSAFDNQLKNVSEMIEIAEGVARGIYAWKIIQHKRNELPRICDIISEIFKERSEILNKNRELVKKTEKGNE</sequence>
<evidence type="ECO:0000313" key="5">
    <source>
        <dbReference type="Proteomes" id="UP000078200"/>
    </source>
</evidence>
<dbReference type="STRING" id="7395.A0A1A9UMW5"/>
<dbReference type="CDD" id="cd05380">
    <property type="entry name" value="CAP_euk"/>
    <property type="match status" value="1"/>
</dbReference>
<dbReference type="Gene3D" id="3.40.33.10">
    <property type="entry name" value="CAP"/>
    <property type="match status" value="1"/>
</dbReference>
<dbReference type="EnsemblMetazoa" id="GAUT009822-RA">
    <property type="protein sequence ID" value="GAUT009822-PA"/>
    <property type="gene ID" value="GAUT009822"/>
</dbReference>
<dbReference type="InterPro" id="IPR035940">
    <property type="entry name" value="CAP_sf"/>
</dbReference>
<dbReference type="Pfam" id="PF00188">
    <property type="entry name" value="CAP"/>
    <property type="match status" value="1"/>
</dbReference>
<name>A0A1A9UMW5_GLOAU</name>
<dbReference type="SMART" id="SM00198">
    <property type="entry name" value="SCP"/>
    <property type="match status" value="1"/>
</dbReference>
<evidence type="ECO:0000256" key="1">
    <source>
        <dbReference type="ARBA" id="ARBA00004613"/>
    </source>
</evidence>
<dbReference type="InterPro" id="IPR014044">
    <property type="entry name" value="CAP_dom"/>
</dbReference>
<comment type="subcellular location">
    <subcellularLocation>
        <location evidence="1">Secreted</location>
    </subcellularLocation>
</comment>
<dbReference type="VEuPathDB" id="VectorBase:GAUT009822"/>
<keyword evidence="2" id="KW-0964">Secreted</keyword>
<evidence type="ECO:0000256" key="2">
    <source>
        <dbReference type="ARBA" id="ARBA00022525"/>
    </source>
</evidence>
<evidence type="ECO:0000259" key="3">
    <source>
        <dbReference type="SMART" id="SM00198"/>
    </source>
</evidence>
<proteinExistence type="predicted"/>
<reference evidence="4" key="1">
    <citation type="submission" date="2020-05" db="UniProtKB">
        <authorList>
            <consortium name="EnsemblMetazoa"/>
        </authorList>
    </citation>
    <scope>IDENTIFICATION</scope>
    <source>
        <strain evidence="4">TTRI</strain>
    </source>
</reference>